<evidence type="ECO:0000256" key="2">
    <source>
        <dbReference type="SAM" id="MobiDB-lite"/>
    </source>
</evidence>
<evidence type="ECO:0008006" key="4">
    <source>
        <dbReference type="Google" id="ProtNLM"/>
    </source>
</evidence>
<dbReference type="InterPro" id="IPR051700">
    <property type="entry name" value="STE20_Ser-Thr_kinase"/>
</dbReference>
<dbReference type="GO" id="GO:0005829">
    <property type="term" value="C:cytosol"/>
    <property type="evidence" value="ECO:0007669"/>
    <property type="project" value="TreeGrafter"/>
</dbReference>
<sequence length="564" mass="63147">QEYIRRQLEEEQRHLEILQQQLLQEQAMLLEYRWREMEEHRHAERLQRQLQQEQKYLMSLQQPQPQQAQPQQPSMPQQDRSKQSYHGPETKAHYEQTERVREAEERLRKATKGSPEAQSKQTGRALEPSVPSRSESFSNGNSEPAQPAMHRPVEPQVQWSHLASLKNNVSPVSRSHSFSDPSPKFAPHLRSQEPHPPPRSDVLSQSSDPKSETPEPNQRVWARSDSEEVPPRVPVRTTSRSPVLSRRDSPLQGSVQQNNQSGQRNSTSNIEPRLLWERVEKLVPRPGSGSSSGSSNSGSQAGSHPGSQSGSGERFRMRSSSKSEGSPSQRPENTTKKTDEKKDTGRPGKPADLTALAKELRAVEDVRPLHKVTDYSSSSEDSGTTDEEDDDMEQEGADESTSGPEDARAMSSLNLSNGETESVKTMIVHDDVESEPAMTPSKEGTLIVRQTQSASNTLQKHKSSSSFTPFIDPRLLQISPSSGTTVTSVGTYMRTLEANLKNTNFILVGFSSEALRPDAMRQDPTRKGSVVNVNPTNTRPQSDTPEIRKYKKRFNSEILCAALW</sequence>
<feature type="compositionally biased region" description="Polar residues" evidence="2">
    <location>
        <begin position="318"/>
        <end position="332"/>
    </location>
</feature>
<dbReference type="OrthoDB" id="8957712at2759"/>
<feature type="compositionally biased region" description="Low complexity" evidence="2">
    <location>
        <begin position="61"/>
        <end position="78"/>
    </location>
</feature>
<feature type="region of interest" description="Disordered" evidence="2">
    <location>
        <begin position="39"/>
        <end position="421"/>
    </location>
</feature>
<reference evidence="3" key="1">
    <citation type="submission" date="2017-08" db="EMBL/GenBank/DDBJ databases">
        <title>Assembly of the North American Bullfrog Genome.</title>
        <authorList>
            <person name="Warren R.L."/>
            <person name="Vandervalk B.P."/>
            <person name="Kucuk E."/>
            <person name="Birol I."/>
            <person name="Helbing C."/>
            <person name="Pandoh P."/>
            <person name="Behsaz B."/>
            <person name="Mohamadi H."/>
            <person name="Chu J."/>
            <person name="Jackman S."/>
            <person name="Hammond S.A."/>
            <person name="Veldhoen N."/>
            <person name="Kirk H."/>
            <person name="Zhao Y."/>
            <person name="Coope R."/>
            <person name="Pleasance S."/>
            <person name="Moore R."/>
            <person name="Holt R."/>
        </authorList>
    </citation>
    <scope>NUCLEOTIDE SEQUENCE</scope>
    <source>
        <strain evidence="3">Bruno</strain>
        <tissue evidence="3">Liver</tissue>
    </source>
</reference>
<feature type="compositionally biased region" description="Low complexity" evidence="2">
    <location>
        <begin position="287"/>
        <end position="303"/>
    </location>
</feature>
<evidence type="ECO:0000256" key="1">
    <source>
        <dbReference type="SAM" id="Coils"/>
    </source>
</evidence>
<protein>
    <recommendedName>
        <fullName evidence="4">Mitogen-activated protein kinase kinase kinase kinase 4</fullName>
    </recommendedName>
</protein>
<organism evidence="3">
    <name type="scientific">Aquarana catesbeiana</name>
    <name type="common">American bullfrog</name>
    <name type="synonym">Rana catesbeiana</name>
    <dbReference type="NCBI Taxonomy" id="8400"/>
    <lineage>
        <taxon>Eukaryota</taxon>
        <taxon>Metazoa</taxon>
        <taxon>Chordata</taxon>
        <taxon>Craniata</taxon>
        <taxon>Vertebrata</taxon>
        <taxon>Euteleostomi</taxon>
        <taxon>Amphibia</taxon>
        <taxon>Batrachia</taxon>
        <taxon>Anura</taxon>
        <taxon>Neobatrachia</taxon>
        <taxon>Ranoidea</taxon>
        <taxon>Ranidae</taxon>
        <taxon>Aquarana</taxon>
    </lineage>
</organism>
<feature type="compositionally biased region" description="Polar residues" evidence="2">
    <location>
        <begin position="157"/>
        <end position="180"/>
    </location>
</feature>
<feature type="non-terminal residue" evidence="3">
    <location>
        <position position="1"/>
    </location>
</feature>
<feature type="compositionally biased region" description="Acidic residues" evidence="2">
    <location>
        <begin position="383"/>
        <end position="398"/>
    </location>
</feature>
<dbReference type="EMBL" id="KV926046">
    <property type="protein sequence ID" value="PIO36358.1"/>
    <property type="molecule type" value="Genomic_DNA"/>
</dbReference>
<proteinExistence type="predicted"/>
<feature type="compositionally biased region" description="Polar residues" evidence="2">
    <location>
        <begin position="131"/>
        <end position="144"/>
    </location>
</feature>
<dbReference type="AlphaFoldDB" id="A0A2G9S854"/>
<dbReference type="PANTHER" id="PTHR47096:SF1">
    <property type="entry name" value="MISSHAPEN LIKE KINASE 1"/>
    <property type="match status" value="1"/>
</dbReference>
<gene>
    <name evidence="3" type="ORF">AB205_0012960</name>
</gene>
<feature type="compositionally biased region" description="Basic and acidic residues" evidence="2">
    <location>
        <begin position="333"/>
        <end position="346"/>
    </location>
</feature>
<feature type="non-terminal residue" evidence="3">
    <location>
        <position position="564"/>
    </location>
</feature>
<feature type="compositionally biased region" description="Polar residues" evidence="2">
    <location>
        <begin position="411"/>
        <end position="420"/>
    </location>
</feature>
<accession>A0A2G9S854</accession>
<feature type="compositionally biased region" description="Polar residues" evidence="2">
    <location>
        <begin position="531"/>
        <end position="544"/>
    </location>
</feature>
<name>A0A2G9S854_AQUCT</name>
<keyword evidence="1" id="KW-0175">Coiled coil</keyword>
<dbReference type="PANTHER" id="PTHR47096">
    <property type="entry name" value="MISSHAPEN LIKE KINASE 1"/>
    <property type="match status" value="1"/>
</dbReference>
<feature type="compositionally biased region" description="Basic and acidic residues" evidence="2">
    <location>
        <begin position="88"/>
        <end position="108"/>
    </location>
</feature>
<feature type="compositionally biased region" description="Low complexity" evidence="2">
    <location>
        <begin position="252"/>
        <end position="269"/>
    </location>
</feature>
<feature type="coiled-coil region" evidence="1">
    <location>
        <begin position="1"/>
        <end position="28"/>
    </location>
</feature>
<feature type="compositionally biased region" description="Basic and acidic residues" evidence="2">
    <location>
        <begin position="274"/>
        <end position="283"/>
    </location>
</feature>
<feature type="region of interest" description="Disordered" evidence="2">
    <location>
        <begin position="519"/>
        <end position="544"/>
    </location>
</feature>
<feature type="compositionally biased region" description="Basic and acidic residues" evidence="2">
    <location>
        <begin position="358"/>
        <end position="373"/>
    </location>
</feature>
<evidence type="ECO:0000313" key="3">
    <source>
        <dbReference type="EMBL" id="PIO36358.1"/>
    </source>
</evidence>